<dbReference type="Proteomes" id="UP001519332">
    <property type="component" value="Unassembled WGS sequence"/>
</dbReference>
<evidence type="ECO:0000256" key="1">
    <source>
        <dbReference type="SAM" id="MobiDB-lite"/>
    </source>
</evidence>
<keyword evidence="3" id="KW-0645">Protease</keyword>
<dbReference type="GO" id="GO:0004177">
    <property type="term" value="F:aminopeptidase activity"/>
    <property type="evidence" value="ECO:0007669"/>
    <property type="project" value="UniProtKB-KW"/>
</dbReference>
<dbReference type="SUPFAM" id="SSF50960">
    <property type="entry name" value="TolB, C-terminal domain"/>
    <property type="match status" value="1"/>
</dbReference>
<evidence type="ECO:0000259" key="2">
    <source>
        <dbReference type="Pfam" id="PF00326"/>
    </source>
</evidence>
<dbReference type="InterPro" id="IPR029058">
    <property type="entry name" value="AB_hydrolase_fold"/>
</dbReference>
<keyword evidence="4" id="KW-1185">Reference proteome</keyword>
<dbReference type="Gene3D" id="3.40.50.1820">
    <property type="entry name" value="alpha/beta hydrolase"/>
    <property type="match status" value="1"/>
</dbReference>
<evidence type="ECO:0000313" key="4">
    <source>
        <dbReference type="Proteomes" id="UP001519332"/>
    </source>
</evidence>
<reference evidence="3 4" key="1">
    <citation type="submission" date="2021-03" db="EMBL/GenBank/DDBJ databases">
        <title>Sequencing the genomes of 1000 actinobacteria strains.</title>
        <authorList>
            <person name="Klenk H.-P."/>
        </authorList>
    </citation>
    <scope>NUCLEOTIDE SEQUENCE [LARGE SCALE GENOMIC DNA]</scope>
    <source>
        <strain evidence="3 4">DSM 46670</strain>
    </source>
</reference>
<dbReference type="SUPFAM" id="SSF53474">
    <property type="entry name" value="alpha/beta-Hydrolases"/>
    <property type="match status" value="1"/>
</dbReference>
<dbReference type="Gene3D" id="2.120.10.30">
    <property type="entry name" value="TolB, C-terminal domain"/>
    <property type="match status" value="1"/>
</dbReference>
<organism evidence="3 4">
    <name type="scientific">Kibdelosporangium banguiense</name>
    <dbReference type="NCBI Taxonomy" id="1365924"/>
    <lineage>
        <taxon>Bacteria</taxon>
        <taxon>Bacillati</taxon>
        <taxon>Actinomycetota</taxon>
        <taxon>Actinomycetes</taxon>
        <taxon>Pseudonocardiales</taxon>
        <taxon>Pseudonocardiaceae</taxon>
        <taxon>Kibdelosporangium</taxon>
    </lineage>
</organism>
<dbReference type="RefSeq" id="WP_209643759.1">
    <property type="nucleotide sequence ID" value="NZ_JAGINW010000001.1"/>
</dbReference>
<dbReference type="InterPro" id="IPR011042">
    <property type="entry name" value="6-blade_b-propeller_TolB-like"/>
</dbReference>
<dbReference type="InterPro" id="IPR001375">
    <property type="entry name" value="Peptidase_S9_cat"/>
</dbReference>
<feature type="domain" description="Peptidase S9 prolyl oligopeptidase catalytic" evidence="2">
    <location>
        <begin position="402"/>
        <end position="447"/>
    </location>
</feature>
<sequence length="448" mass="48141">MPLPPGEHTLDGVPFDDTMTVEGILTSSHYPPRVGIRLWDAPTGQQRTLTELEMGRATYGPTLYWSPDGSKLAIAGNSLTVLDISSGTSRTLDERWSPSMAVSWTADSRQVVVQSSGQELSGIAVDGSGQQVVATLPAGATRLSATWMSTDRVVAALSDGANEAIYIGKTLARVSPENVDISGCTFDRGLEQGVCVRQTNSSPPRLVVLRADGTIRDGYDPNHDIRSRAIQAPVAATWTNPKGQTATGYRIVPEGCGTNRRCPAIVITHGYDAVNKFLWQGHEWDYPSQVFAAKGYVVLLVNEPRAQGTLDPSDSVSTMESAVRDAVNRGEVDPNRAGIAGYSRGAQITQRALAVSTVFKTGSSGDGGDGGPDGPGDGVGDRIKAPLLAQSTEAVGVMLYPVVKRLRTRGIPAEMVLFPAETHIFHQPRHRQAAMQQNLDWFDRHLRQ</sequence>
<name>A0ABS4TRV7_9PSEU</name>
<keyword evidence="3" id="KW-0378">Hydrolase</keyword>
<proteinExistence type="predicted"/>
<gene>
    <name evidence="3" type="ORF">JOF56_007109</name>
</gene>
<keyword evidence="3" id="KW-0031">Aminopeptidase</keyword>
<comment type="caution">
    <text evidence="3">The sequence shown here is derived from an EMBL/GenBank/DDBJ whole genome shotgun (WGS) entry which is preliminary data.</text>
</comment>
<accession>A0ABS4TRV7</accession>
<feature type="region of interest" description="Disordered" evidence="1">
    <location>
        <begin position="359"/>
        <end position="382"/>
    </location>
</feature>
<protein>
    <submittedName>
        <fullName evidence="3">Dipeptidyl aminopeptidase/acylaminoacyl peptidase</fullName>
    </submittedName>
</protein>
<dbReference type="Pfam" id="PF00326">
    <property type="entry name" value="Peptidase_S9"/>
    <property type="match status" value="1"/>
</dbReference>
<dbReference type="EMBL" id="JAGINW010000001">
    <property type="protein sequence ID" value="MBP2326724.1"/>
    <property type="molecule type" value="Genomic_DNA"/>
</dbReference>
<evidence type="ECO:0000313" key="3">
    <source>
        <dbReference type="EMBL" id="MBP2326724.1"/>
    </source>
</evidence>
<feature type="compositionally biased region" description="Gly residues" evidence="1">
    <location>
        <begin position="364"/>
        <end position="378"/>
    </location>
</feature>